<dbReference type="OrthoDB" id="4760887at2"/>
<proteinExistence type="inferred from homology"/>
<gene>
    <name evidence="5" type="primary">PPE31_6</name>
    <name evidence="5" type="ORF">MSEN_43290</name>
</gene>
<protein>
    <submittedName>
        <fullName evidence="5">PPE family protein</fullName>
    </submittedName>
</protein>
<dbReference type="GO" id="GO:0052572">
    <property type="term" value="P:response to host immune response"/>
    <property type="evidence" value="ECO:0007669"/>
    <property type="project" value="TreeGrafter"/>
</dbReference>
<dbReference type="Pfam" id="PF12484">
    <property type="entry name" value="PPE-SVP"/>
    <property type="match status" value="1"/>
</dbReference>
<name>A0A7I9XRJ7_9MYCO</name>
<comment type="caution">
    <text evidence="5">The sequence shown here is derived from an EMBL/GenBank/DDBJ whole genome shotgun (WGS) entry which is preliminary data.</text>
</comment>
<dbReference type="EMBL" id="BLKV01000003">
    <property type="protein sequence ID" value="GFG72609.1"/>
    <property type="molecule type" value="Genomic_DNA"/>
</dbReference>
<dbReference type="InterPro" id="IPR000030">
    <property type="entry name" value="PPE_dom"/>
</dbReference>
<dbReference type="RefSeq" id="WP_085083096.1">
    <property type="nucleotide sequence ID" value="NZ_BLKV01000003.1"/>
</dbReference>
<dbReference type="Proteomes" id="UP000465263">
    <property type="component" value="Unassembled WGS sequence"/>
</dbReference>
<evidence type="ECO:0000313" key="5">
    <source>
        <dbReference type="EMBL" id="GFG72609.1"/>
    </source>
</evidence>
<dbReference type="InterPro" id="IPR038332">
    <property type="entry name" value="PPE_sf"/>
</dbReference>
<organism evidence="5 6">
    <name type="scientific">Mycolicibacter senuensis</name>
    <dbReference type="NCBI Taxonomy" id="386913"/>
    <lineage>
        <taxon>Bacteria</taxon>
        <taxon>Bacillati</taxon>
        <taxon>Actinomycetota</taxon>
        <taxon>Actinomycetes</taxon>
        <taxon>Mycobacteriales</taxon>
        <taxon>Mycobacteriaceae</taxon>
        <taxon>Mycolicibacter</taxon>
    </lineage>
</organism>
<dbReference type="PANTHER" id="PTHR46766">
    <property type="entry name" value="GLUTAMINE-RICH PROTEIN 2"/>
    <property type="match status" value="1"/>
</dbReference>
<evidence type="ECO:0000259" key="2">
    <source>
        <dbReference type="Pfam" id="PF00823"/>
    </source>
</evidence>
<dbReference type="InterPro" id="IPR022171">
    <property type="entry name" value="PPE_C"/>
</dbReference>
<evidence type="ECO:0000313" key="6">
    <source>
        <dbReference type="Proteomes" id="UP000465263"/>
    </source>
</evidence>
<evidence type="ECO:0000259" key="3">
    <source>
        <dbReference type="Pfam" id="PF09851"/>
    </source>
</evidence>
<feature type="domain" description="PPE family C-terminal" evidence="4">
    <location>
        <begin position="333"/>
        <end position="402"/>
    </location>
</feature>
<reference evidence="5 6" key="1">
    <citation type="journal article" date="2019" name="Emerg. Microbes Infect.">
        <title>Comprehensive subspecies identification of 175 nontuberculous mycobacteria species based on 7547 genomic profiles.</title>
        <authorList>
            <person name="Matsumoto Y."/>
            <person name="Kinjo T."/>
            <person name="Motooka D."/>
            <person name="Nabeya D."/>
            <person name="Jung N."/>
            <person name="Uechi K."/>
            <person name="Horii T."/>
            <person name="Iida T."/>
            <person name="Fujita J."/>
            <person name="Nakamura S."/>
        </authorList>
    </citation>
    <scope>NUCLEOTIDE SEQUENCE [LARGE SCALE GENOMIC DNA]</scope>
    <source>
        <strain evidence="5 6">JCM 16017</strain>
    </source>
</reference>
<dbReference type="Gene3D" id="1.20.1260.20">
    <property type="entry name" value="PPE superfamily"/>
    <property type="match status" value="1"/>
</dbReference>
<accession>A0A7I9XRJ7</accession>
<sequence>MDFGLVPPEIQSALIYAGPGPGPISATAAAWDGLAADLDTASAAYGSLVTDLTSMPWLGTASVEMASAVAPYVAWMQQTAAQAVETAAQVRAGTAAYEEAFAATVPPPVVTANRAELLALIATNVFGQNTAAIAANQAEYAEMWAQDAAAMYGYAAAASAATRLSSFTPPPKVADPNGSDQSAAAAAQATEAGQGALHQGMQAVPQTLQQLASPMAAAPVVTDPIVGDATAASVSGISASSAYHSVIGSANFFQRLYSQFQSSFASSNEPSTTDIMERLNRIGLVTGAVDSDEVGKAADGGPLGTLGLGGFGDWHNWERFFRGFPLLKLSAAGSMGESGLVGGLSVPPTWAEALPDVRLAAAETTGTAVDAAPSATGGGVGMLGAQAALTGMAGRALAGAVLPARENTRSTAGVRERPSSTAAKEIAEALREYAALRDSGIITDVEFNKHKERLMSLDPLSGR</sequence>
<evidence type="ECO:0000256" key="1">
    <source>
        <dbReference type="ARBA" id="ARBA00010652"/>
    </source>
</evidence>
<dbReference type="Pfam" id="PF00823">
    <property type="entry name" value="PPE"/>
    <property type="match status" value="1"/>
</dbReference>
<comment type="similarity">
    <text evidence="1">Belongs to the mycobacterial PPE family.</text>
</comment>
<feature type="domain" description="SHOCT" evidence="3">
    <location>
        <begin position="428"/>
        <end position="455"/>
    </location>
</feature>
<dbReference type="SUPFAM" id="SSF140459">
    <property type="entry name" value="PE/PPE dimer-like"/>
    <property type="match status" value="1"/>
</dbReference>
<dbReference type="Pfam" id="PF09851">
    <property type="entry name" value="SHOCT"/>
    <property type="match status" value="1"/>
</dbReference>
<dbReference type="PANTHER" id="PTHR46766:SF1">
    <property type="entry name" value="GLUTAMINE-RICH PROTEIN 2"/>
    <property type="match status" value="1"/>
</dbReference>
<dbReference type="AlphaFoldDB" id="A0A7I9XRJ7"/>
<dbReference type="FunFam" id="1.20.1260.20:FF:000001">
    <property type="entry name" value="PPE family protein PPE41"/>
    <property type="match status" value="1"/>
</dbReference>
<evidence type="ECO:0000259" key="4">
    <source>
        <dbReference type="Pfam" id="PF12484"/>
    </source>
</evidence>
<keyword evidence="6" id="KW-1185">Reference proteome</keyword>
<feature type="domain" description="PPE" evidence="2">
    <location>
        <begin position="2"/>
        <end position="162"/>
    </location>
</feature>
<dbReference type="InterPro" id="IPR018649">
    <property type="entry name" value="SHOCT"/>
</dbReference>